<dbReference type="Proteomes" id="UP001172101">
    <property type="component" value="Unassembled WGS sequence"/>
</dbReference>
<evidence type="ECO:0000256" key="1">
    <source>
        <dbReference type="SAM" id="MobiDB-lite"/>
    </source>
</evidence>
<dbReference type="GeneID" id="85325068"/>
<protein>
    <submittedName>
        <fullName evidence="2">Uncharacterized protein</fullName>
    </submittedName>
</protein>
<name>A0AA40AWL0_9PEZI</name>
<dbReference type="EMBL" id="JAUIRO010000003">
    <property type="protein sequence ID" value="KAK0723362.1"/>
    <property type="molecule type" value="Genomic_DNA"/>
</dbReference>
<sequence>MTVRNDLNDLQLESTSRTTISMQQPVTSIYQNPPTRKTIIQGENSTAFSLDGKNEQQPKNSSITGHKGGRGLLSSQDSVAVT</sequence>
<evidence type="ECO:0000313" key="3">
    <source>
        <dbReference type="Proteomes" id="UP001172101"/>
    </source>
</evidence>
<feature type="compositionally biased region" description="Polar residues" evidence="1">
    <location>
        <begin position="11"/>
        <end position="35"/>
    </location>
</feature>
<accession>A0AA40AWL0</accession>
<evidence type="ECO:0000313" key="2">
    <source>
        <dbReference type="EMBL" id="KAK0723362.1"/>
    </source>
</evidence>
<comment type="caution">
    <text evidence="2">The sequence shown here is derived from an EMBL/GenBank/DDBJ whole genome shotgun (WGS) entry which is preliminary data.</text>
</comment>
<gene>
    <name evidence="2" type="ORF">B0T26DRAFT_706261</name>
</gene>
<feature type="region of interest" description="Disordered" evidence="1">
    <location>
        <begin position="1"/>
        <end position="82"/>
    </location>
</feature>
<organism evidence="2 3">
    <name type="scientific">Lasiosphaeria miniovina</name>
    <dbReference type="NCBI Taxonomy" id="1954250"/>
    <lineage>
        <taxon>Eukaryota</taxon>
        <taxon>Fungi</taxon>
        <taxon>Dikarya</taxon>
        <taxon>Ascomycota</taxon>
        <taxon>Pezizomycotina</taxon>
        <taxon>Sordariomycetes</taxon>
        <taxon>Sordariomycetidae</taxon>
        <taxon>Sordariales</taxon>
        <taxon>Lasiosphaeriaceae</taxon>
        <taxon>Lasiosphaeria</taxon>
    </lineage>
</organism>
<proteinExistence type="predicted"/>
<dbReference type="AlphaFoldDB" id="A0AA40AWL0"/>
<dbReference type="RefSeq" id="XP_060299286.1">
    <property type="nucleotide sequence ID" value="XM_060441798.1"/>
</dbReference>
<feature type="compositionally biased region" description="Polar residues" evidence="1">
    <location>
        <begin position="55"/>
        <end position="64"/>
    </location>
</feature>
<feature type="compositionally biased region" description="Polar residues" evidence="1">
    <location>
        <begin position="73"/>
        <end position="82"/>
    </location>
</feature>
<reference evidence="2" key="1">
    <citation type="submission" date="2023-06" db="EMBL/GenBank/DDBJ databases">
        <title>Genome-scale phylogeny and comparative genomics of the fungal order Sordariales.</title>
        <authorList>
            <consortium name="Lawrence Berkeley National Laboratory"/>
            <person name="Hensen N."/>
            <person name="Bonometti L."/>
            <person name="Westerberg I."/>
            <person name="Brannstrom I.O."/>
            <person name="Guillou S."/>
            <person name="Cros-Aarteil S."/>
            <person name="Calhoun S."/>
            <person name="Haridas S."/>
            <person name="Kuo A."/>
            <person name="Mondo S."/>
            <person name="Pangilinan J."/>
            <person name="Riley R."/>
            <person name="LaButti K."/>
            <person name="Andreopoulos B."/>
            <person name="Lipzen A."/>
            <person name="Chen C."/>
            <person name="Yanf M."/>
            <person name="Daum C."/>
            <person name="Ng V."/>
            <person name="Clum A."/>
            <person name="Steindorff A."/>
            <person name="Ohm R."/>
            <person name="Martin F."/>
            <person name="Silar P."/>
            <person name="Natvig D."/>
            <person name="Lalanne C."/>
            <person name="Gautier V."/>
            <person name="Ament-velasquez S.L."/>
            <person name="Kruys A."/>
            <person name="Hutchinson M.I."/>
            <person name="Powell A.J."/>
            <person name="Barry K."/>
            <person name="Miller A.N."/>
            <person name="Grigoriev I.V."/>
            <person name="Debuchy R."/>
            <person name="Gladieux P."/>
            <person name="Thoren M.H."/>
            <person name="Johannesson H."/>
        </authorList>
    </citation>
    <scope>NUCLEOTIDE SEQUENCE</scope>
    <source>
        <strain evidence="2">SMH2392-1A</strain>
    </source>
</reference>
<keyword evidence="3" id="KW-1185">Reference proteome</keyword>